<evidence type="ECO:0000313" key="2">
    <source>
        <dbReference type="Proteomes" id="UP000001627"/>
    </source>
</evidence>
<dbReference type="HOGENOM" id="CLU_3273364_0_0_5"/>
<reference evidence="1 2" key="1">
    <citation type="journal article" date="2009" name="Nucleic Acids Res.">
        <title>Analysis of complete genome sequence of Neorickettsia risticii: causative agent of Potomac horse fever.</title>
        <authorList>
            <person name="Lin M."/>
            <person name="Zhang C."/>
            <person name="Gibson K."/>
            <person name="Rikihisa Y."/>
        </authorList>
    </citation>
    <scope>NUCLEOTIDE SEQUENCE [LARGE SCALE GENOMIC DNA]</scope>
    <source>
        <strain evidence="1 2">Illinois</strain>
    </source>
</reference>
<protein>
    <submittedName>
        <fullName evidence="1">Uncharacterized protein</fullName>
    </submittedName>
</protein>
<dbReference type="Proteomes" id="UP000001627">
    <property type="component" value="Chromosome"/>
</dbReference>
<name>C6V503_NEORI</name>
<dbReference type="STRING" id="434131.NRI_0489"/>
<dbReference type="AlphaFoldDB" id="C6V503"/>
<evidence type="ECO:0000313" key="1">
    <source>
        <dbReference type="EMBL" id="ACT69469.1"/>
    </source>
</evidence>
<sequence length="45" mass="5207">MCFFACYSDGCEPDYVIVAQLFFIFGCKNKAYIFLYCEIKKSSVT</sequence>
<gene>
    <name evidence="1" type="ordered locus">NRI_0489</name>
</gene>
<accession>C6V503</accession>
<organism evidence="1 2">
    <name type="scientific">Neorickettsia risticii (strain Illinois)</name>
    <dbReference type="NCBI Taxonomy" id="434131"/>
    <lineage>
        <taxon>Bacteria</taxon>
        <taxon>Pseudomonadati</taxon>
        <taxon>Pseudomonadota</taxon>
        <taxon>Alphaproteobacteria</taxon>
        <taxon>Rickettsiales</taxon>
        <taxon>Anaplasmataceae</taxon>
        <taxon>Neorickettsia</taxon>
    </lineage>
</organism>
<proteinExistence type="predicted"/>
<dbReference type="EMBL" id="CP001431">
    <property type="protein sequence ID" value="ACT69469.1"/>
    <property type="molecule type" value="Genomic_DNA"/>
</dbReference>
<keyword evidence="2" id="KW-1185">Reference proteome</keyword>
<dbReference type="KEGG" id="nri:NRI_0489"/>